<gene>
    <name evidence="2" type="ORF">JG688_00007439</name>
</gene>
<keyword evidence="1" id="KW-1133">Transmembrane helix</keyword>
<feature type="non-terminal residue" evidence="2">
    <location>
        <position position="1"/>
    </location>
</feature>
<comment type="caution">
    <text evidence="2">The sequence shown here is derived from an EMBL/GenBank/DDBJ whole genome shotgun (WGS) entry which is preliminary data.</text>
</comment>
<dbReference type="EMBL" id="JAENGY010000356">
    <property type="protein sequence ID" value="KAG6964993.1"/>
    <property type="molecule type" value="Genomic_DNA"/>
</dbReference>
<dbReference type="Proteomes" id="UP000709295">
    <property type="component" value="Unassembled WGS sequence"/>
</dbReference>
<keyword evidence="1" id="KW-0472">Membrane</keyword>
<keyword evidence="3" id="KW-1185">Reference proteome</keyword>
<dbReference type="AlphaFoldDB" id="A0A8J5IVI0"/>
<reference evidence="2" key="1">
    <citation type="submission" date="2021-01" db="EMBL/GenBank/DDBJ databases">
        <title>Phytophthora aleatoria, a newly-described species from Pinus radiata is distinct from Phytophthora cactorum isolates based on comparative genomics.</title>
        <authorList>
            <person name="Mcdougal R."/>
            <person name="Panda P."/>
            <person name="Williams N."/>
            <person name="Studholme D.J."/>
        </authorList>
    </citation>
    <scope>NUCLEOTIDE SEQUENCE</scope>
    <source>
        <strain evidence="2">NZFS 4037</strain>
    </source>
</reference>
<evidence type="ECO:0000256" key="1">
    <source>
        <dbReference type="SAM" id="Phobius"/>
    </source>
</evidence>
<feature type="transmembrane region" description="Helical" evidence="1">
    <location>
        <begin position="12"/>
        <end position="37"/>
    </location>
</feature>
<sequence>AVKLSYWTFVAWWLIILGIHVVTGVYTALYAYCYWVLKDTYLNYNLEAYQIGMPPPYHKTISIVHASMSSLHGVCILLMI</sequence>
<organism evidence="2 3">
    <name type="scientific">Phytophthora aleatoria</name>
    <dbReference type="NCBI Taxonomy" id="2496075"/>
    <lineage>
        <taxon>Eukaryota</taxon>
        <taxon>Sar</taxon>
        <taxon>Stramenopiles</taxon>
        <taxon>Oomycota</taxon>
        <taxon>Peronosporomycetes</taxon>
        <taxon>Peronosporales</taxon>
        <taxon>Peronosporaceae</taxon>
        <taxon>Phytophthora</taxon>
    </lineage>
</organism>
<proteinExistence type="predicted"/>
<protein>
    <submittedName>
        <fullName evidence="2">Uncharacterized protein</fullName>
    </submittedName>
</protein>
<name>A0A8J5IVI0_9STRA</name>
<feature type="non-terminal residue" evidence="2">
    <location>
        <position position="80"/>
    </location>
</feature>
<accession>A0A8J5IVI0</accession>
<evidence type="ECO:0000313" key="2">
    <source>
        <dbReference type="EMBL" id="KAG6964993.1"/>
    </source>
</evidence>
<keyword evidence="1" id="KW-0812">Transmembrane</keyword>
<evidence type="ECO:0000313" key="3">
    <source>
        <dbReference type="Proteomes" id="UP000709295"/>
    </source>
</evidence>